<evidence type="ECO:0000313" key="3">
    <source>
        <dbReference type="EMBL" id="TDR85214.1"/>
    </source>
</evidence>
<dbReference type="EMBL" id="SNZR01000018">
    <property type="protein sequence ID" value="TDR85214.1"/>
    <property type="molecule type" value="Genomic_DNA"/>
</dbReference>
<protein>
    <submittedName>
        <fullName evidence="3">Long-chain acyl-CoA synthetase</fullName>
    </submittedName>
</protein>
<dbReference type="Gene3D" id="3.30.300.30">
    <property type="match status" value="1"/>
</dbReference>
<dbReference type="RefSeq" id="WP_133774847.1">
    <property type="nucleotide sequence ID" value="NZ_SNZR01000018.1"/>
</dbReference>
<proteinExistence type="predicted"/>
<evidence type="ECO:0000313" key="4">
    <source>
        <dbReference type="Proteomes" id="UP000295122"/>
    </source>
</evidence>
<keyword evidence="4" id="KW-1185">Reference proteome</keyword>
<comment type="caution">
    <text evidence="3">The sequence shown here is derived from an EMBL/GenBank/DDBJ whole genome shotgun (WGS) entry which is preliminary data.</text>
</comment>
<dbReference type="OrthoDB" id="9803968at2"/>
<dbReference type="PANTHER" id="PTHR43201">
    <property type="entry name" value="ACYL-COA SYNTHETASE"/>
    <property type="match status" value="1"/>
</dbReference>
<dbReference type="SUPFAM" id="SSF56801">
    <property type="entry name" value="Acetyl-CoA synthetase-like"/>
    <property type="match status" value="1"/>
</dbReference>
<evidence type="ECO:0000259" key="2">
    <source>
        <dbReference type="Pfam" id="PF13193"/>
    </source>
</evidence>
<dbReference type="InterPro" id="IPR000873">
    <property type="entry name" value="AMP-dep_synth/lig_dom"/>
</dbReference>
<sequence length="506" mass="53701">MGLRDLTWFDVLRRNAQERPDDTALIFEGRRIAHRDMAERAERLAAGLARAGLARGDRVALVSQNRPEFLDVLNAAARLGAVLVPVNWRLGAEEVAAIVADVAPAIVIADGESVPLLAPAQAAQAGVKGWFALDAAAEPYRPFADLLEGGPMPDEPGDEPGSDDPLVIIHTAAVEGKPRGAVLTHANLIAHNLQLAAAWQLGPDDVALGVLPLFHVSGLGLALALAQAGGTSVIMRRFDAAEAARLVAEERGSVMCEFAPILGQILDAAEAASSPLGSLKAVWGLDSPETIARFEGACPNASFWSGYGQSETSGYVSFSKHRERPGTAGRPTPLARLAILDEDDRPVPPGTVGEIAVRGPLVFQGYWNLPEETAWTFRGGWHHTGDLGRFDEAGYLVYAGRSPAKELIKTGGENVYPAEVERALRAHPAIAEAVVFGVPDPRWGEAVRAVCMPKLGTEVTAEDLIAFVGERIARYKRPKSIVFVGTMPLIGSGVPDRAAIKAEHGG</sequence>
<dbReference type="GO" id="GO:0006631">
    <property type="term" value="P:fatty acid metabolic process"/>
    <property type="evidence" value="ECO:0007669"/>
    <property type="project" value="TreeGrafter"/>
</dbReference>
<dbReference type="InterPro" id="IPR042099">
    <property type="entry name" value="ANL_N_sf"/>
</dbReference>
<reference evidence="3 4" key="1">
    <citation type="submission" date="2019-03" db="EMBL/GenBank/DDBJ databases">
        <title>Genomic Encyclopedia of Type Strains, Phase IV (KMG-IV): sequencing the most valuable type-strain genomes for metagenomic binning, comparative biology and taxonomic classification.</title>
        <authorList>
            <person name="Goeker M."/>
        </authorList>
    </citation>
    <scope>NUCLEOTIDE SEQUENCE [LARGE SCALE GENOMIC DNA]</scope>
    <source>
        <strain evidence="3 4">DSM 25903</strain>
    </source>
</reference>
<name>A0A4R7BIR5_9HYPH</name>
<dbReference type="InterPro" id="IPR025110">
    <property type="entry name" value="AMP-bd_C"/>
</dbReference>
<feature type="domain" description="AMP-dependent synthetase/ligase" evidence="1">
    <location>
        <begin position="12"/>
        <end position="367"/>
    </location>
</feature>
<evidence type="ECO:0000259" key="1">
    <source>
        <dbReference type="Pfam" id="PF00501"/>
    </source>
</evidence>
<dbReference type="Gene3D" id="3.40.50.12780">
    <property type="entry name" value="N-terminal domain of ligase-like"/>
    <property type="match status" value="1"/>
</dbReference>
<organism evidence="3 4">
    <name type="scientific">Enterovirga rhinocerotis</name>
    <dbReference type="NCBI Taxonomy" id="1339210"/>
    <lineage>
        <taxon>Bacteria</taxon>
        <taxon>Pseudomonadati</taxon>
        <taxon>Pseudomonadota</taxon>
        <taxon>Alphaproteobacteria</taxon>
        <taxon>Hyphomicrobiales</taxon>
        <taxon>Methylobacteriaceae</taxon>
        <taxon>Enterovirga</taxon>
    </lineage>
</organism>
<dbReference type="AlphaFoldDB" id="A0A4R7BIR5"/>
<dbReference type="Pfam" id="PF13193">
    <property type="entry name" value="AMP-binding_C"/>
    <property type="match status" value="1"/>
</dbReference>
<dbReference type="Proteomes" id="UP000295122">
    <property type="component" value="Unassembled WGS sequence"/>
</dbReference>
<accession>A0A4R7BIR5</accession>
<gene>
    <name evidence="3" type="ORF">EV668_4759</name>
</gene>
<feature type="domain" description="AMP-binding enzyme C-terminal" evidence="2">
    <location>
        <begin position="419"/>
        <end position="493"/>
    </location>
</feature>
<dbReference type="Pfam" id="PF00501">
    <property type="entry name" value="AMP-binding"/>
    <property type="match status" value="1"/>
</dbReference>
<dbReference type="PANTHER" id="PTHR43201:SF32">
    <property type="entry name" value="2-SUCCINYLBENZOATE--COA LIGASE, CHLOROPLASTIC_PEROXISOMAL"/>
    <property type="match status" value="1"/>
</dbReference>
<dbReference type="GO" id="GO:0031956">
    <property type="term" value="F:medium-chain fatty acid-CoA ligase activity"/>
    <property type="evidence" value="ECO:0007669"/>
    <property type="project" value="TreeGrafter"/>
</dbReference>
<dbReference type="InterPro" id="IPR045851">
    <property type="entry name" value="AMP-bd_C_sf"/>
</dbReference>